<evidence type="ECO:0000313" key="8">
    <source>
        <dbReference type="Ensembl" id="ENSOSIP00000033567.1"/>
    </source>
</evidence>
<feature type="region of interest" description="Disordered" evidence="7">
    <location>
        <begin position="516"/>
        <end position="543"/>
    </location>
</feature>
<dbReference type="AlphaFoldDB" id="A0A8C7YVM9"/>
<feature type="coiled-coil region" evidence="6">
    <location>
        <begin position="375"/>
        <end position="447"/>
    </location>
</feature>
<dbReference type="Proteomes" id="UP000694383">
    <property type="component" value="Unplaced"/>
</dbReference>
<evidence type="ECO:0000256" key="6">
    <source>
        <dbReference type="SAM" id="Coils"/>
    </source>
</evidence>
<feature type="region of interest" description="Disordered" evidence="7">
    <location>
        <begin position="555"/>
        <end position="588"/>
    </location>
</feature>
<name>A0A8C7YVM9_9TELE</name>
<keyword evidence="6" id="KW-0175">Coiled coil</keyword>
<dbReference type="FunFam" id="3.30.470.20:FF:000009">
    <property type="entry name" value="tubulin polyglutamylase TTLL5 isoform X1"/>
    <property type="match status" value="1"/>
</dbReference>
<dbReference type="GO" id="GO:0005874">
    <property type="term" value="C:microtubule"/>
    <property type="evidence" value="ECO:0007669"/>
    <property type="project" value="UniProtKB-KW"/>
</dbReference>
<feature type="compositionally biased region" description="Basic and acidic residues" evidence="7">
    <location>
        <begin position="570"/>
        <end position="588"/>
    </location>
</feature>
<comment type="similarity">
    <text evidence="1">Belongs to the tubulin--tyrosine ligase family.</text>
</comment>
<keyword evidence="5" id="KW-0067">ATP-binding</keyword>
<feature type="compositionally biased region" description="Basic residues" evidence="7">
    <location>
        <begin position="28"/>
        <end position="39"/>
    </location>
</feature>
<dbReference type="Ensembl" id="ENSOSIT00000035380.1">
    <property type="protein sequence ID" value="ENSOSIP00000033567.1"/>
    <property type="gene ID" value="ENSOSIG00000016945.1"/>
</dbReference>
<dbReference type="PANTHER" id="PTHR12241">
    <property type="entry name" value="TUBULIN POLYGLUTAMYLASE"/>
    <property type="match status" value="1"/>
</dbReference>
<evidence type="ECO:0000256" key="2">
    <source>
        <dbReference type="ARBA" id="ARBA00022598"/>
    </source>
</evidence>
<dbReference type="SUPFAM" id="SSF56059">
    <property type="entry name" value="Glutathione synthetase ATP-binding domain-like"/>
    <property type="match status" value="1"/>
</dbReference>
<dbReference type="PANTHER" id="PTHR12241:SF147">
    <property type="entry name" value="TUBULIN POLYGLUTAMYLASE TTLL7"/>
    <property type="match status" value="1"/>
</dbReference>
<evidence type="ECO:0000256" key="4">
    <source>
        <dbReference type="ARBA" id="ARBA00022741"/>
    </source>
</evidence>
<evidence type="ECO:0000256" key="7">
    <source>
        <dbReference type="SAM" id="MobiDB-lite"/>
    </source>
</evidence>
<dbReference type="GO" id="GO:0036064">
    <property type="term" value="C:ciliary basal body"/>
    <property type="evidence" value="ECO:0007669"/>
    <property type="project" value="TreeGrafter"/>
</dbReference>
<dbReference type="GO" id="GO:0005524">
    <property type="term" value="F:ATP binding"/>
    <property type="evidence" value="ECO:0007669"/>
    <property type="project" value="UniProtKB-KW"/>
</dbReference>
<reference evidence="8" key="1">
    <citation type="submission" date="2025-08" db="UniProtKB">
        <authorList>
            <consortium name="Ensembl"/>
        </authorList>
    </citation>
    <scope>IDENTIFICATION</scope>
</reference>
<keyword evidence="3" id="KW-0493">Microtubule</keyword>
<evidence type="ECO:0000256" key="5">
    <source>
        <dbReference type="ARBA" id="ARBA00022840"/>
    </source>
</evidence>
<feature type="region of interest" description="Disordered" evidence="7">
    <location>
        <begin position="1"/>
        <end position="40"/>
    </location>
</feature>
<evidence type="ECO:0000256" key="1">
    <source>
        <dbReference type="ARBA" id="ARBA00006820"/>
    </source>
</evidence>
<evidence type="ECO:0000313" key="9">
    <source>
        <dbReference type="Proteomes" id="UP000694383"/>
    </source>
</evidence>
<dbReference type="GeneTree" id="ENSGT00940000159078"/>
<organism evidence="8 9">
    <name type="scientific">Oryzias sinensis</name>
    <name type="common">Chinese medaka</name>
    <dbReference type="NCBI Taxonomy" id="183150"/>
    <lineage>
        <taxon>Eukaryota</taxon>
        <taxon>Metazoa</taxon>
        <taxon>Chordata</taxon>
        <taxon>Craniata</taxon>
        <taxon>Vertebrata</taxon>
        <taxon>Euteleostomi</taxon>
        <taxon>Actinopterygii</taxon>
        <taxon>Neopterygii</taxon>
        <taxon>Teleostei</taxon>
        <taxon>Neoteleostei</taxon>
        <taxon>Acanthomorphata</taxon>
        <taxon>Ovalentaria</taxon>
        <taxon>Atherinomorphae</taxon>
        <taxon>Beloniformes</taxon>
        <taxon>Adrianichthyidae</taxon>
        <taxon>Oryziinae</taxon>
        <taxon>Oryzias</taxon>
    </lineage>
</organism>
<keyword evidence="4" id="KW-0547">Nucleotide-binding</keyword>
<reference evidence="8" key="2">
    <citation type="submission" date="2025-09" db="UniProtKB">
        <authorList>
            <consortium name="Ensembl"/>
        </authorList>
    </citation>
    <scope>IDENTIFICATION</scope>
</reference>
<dbReference type="InterPro" id="IPR004344">
    <property type="entry name" value="TTL/TTLL_fam"/>
</dbReference>
<dbReference type="GO" id="GO:0070740">
    <property type="term" value="F:tubulin-glutamic acid ligase activity"/>
    <property type="evidence" value="ECO:0007669"/>
    <property type="project" value="TreeGrafter"/>
</dbReference>
<protein>
    <submittedName>
        <fullName evidence="8">Tubulin tyrosine ligase-like family, member 7</fullName>
    </submittedName>
</protein>
<dbReference type="Gene3D" id="3.30.470.20">
    <property type="entry name" value="ATP-grasp fold, B domain"/>
    <property type="match status" value="1"/>
</dbReference>
<feature type="compositionally biased region" description="Low complexity" evidence="7">
    <location>
        <begin position="555"/>
        <end position="564"/>
    </location>
</feature>
<keyword evidence="2" id="KW-0436">Ligase</keyword>
<feature type="compositionally biased region" description="Polar residues" evidence="7">
    <location>
        <begin position="616"/>
        <end position="627"/>
    </location>
</feature>
<dbReference type="GO" id="GO:0000226">
    <property type="term" value="P:microtubule cytoskeleton organization"/>
    <property type="evidence" value="ECO:0007669"/>
    <property type="project" value="TreeGrafter"/>
</dbReference>
<proteinExistence type="inferred from homology"/>
<evidence type="ECO:0000256" key="3">
    <source>
        <dbReference type="ARBA" id="ARBA00022701"/>
    </source>
</evidence>
<sequence>MPSPPNDGEDQGASPVNVPSSGSYQSSGKRKMHSKKKKGTISANVAGTKYEIVRIAINEMDFIKARDDDETANLIWNDSAVQHEKIAELRNYQRINHFPGMGEICRKDCLARNMSKMIKCQPQEYSFIPKTWIFPAEYTQLQNYVKELRRKRKQKTFIVKPSNGAMGHGIWLIRNCEKLPAQEHFIVQEYLDKPFLMEGYKFDLRIYILVTSCDPLRIFLYNDGLVRMGTEKYHAPSEANLSQLYMHLTNYSVNKHNENFERDETVDKGSKRSISWFTQFLRCNDYDVAKFWGDISELVVKTLIVAEPHVLHAYRMCRPGQPPGSDSVCFEVLGFDIILDHKLKPWLLEINRAPSFATDQKIDYDVKKGALLNALKLLNIRASDKKRNLAQQKAEAQRRLYGHGSMKKLPAASSDWEKQRHTLERRREELKEQLAQVRKQFSREQHEKQHLGNYRRIYPPDDKLLLEKYESLLSAAFQTFLAGRAASLQKEMNNPLKRMKEEDILDLLEQCELDDEKLMGKSSRQRGPKSLSAMPECSQTPRRQRPDYLADFTSCSSVDNSCSSSDEEMGERRKTEGSQEKRGEKKVSYDLGESKEKNFVERSGRMHWKPSVKPFKNNTAPSVSPTLSGPIRRSISCPRSIASLSSPSEVRALSSRPSPMVPMATPFIRPGSAMLRSHSLSRSGYAPRVPHSNSLGTIHSNIGDSLIHLRSKEQEADLVHQTLAALTAMRIRFPGKTEEEAEAVLDEILDNWKYHKPKVASYWLVKLDSTKQRKVLDIVRTNVRLALQRIWREPDVESLHLYRLFNRVFNRLLWSHGQGLWNCFSNTGSSWETIFSKSSEVASPQELQCCRRLVQLCRDCLLVVYKFVSESRGSLSGLSPEWDDTRYGLPVTSQFIMKWPPSSFGHISSAVPCSRSLLAARTDHF</sequence>
<dbReference type="Pfam" id="PF03133">
    <property type="entry name" value="TTL"/>
    <property type="match status" value="1"/>
</dbReference>
<accession>A0A8C7YVM9</accession>
<feature type="region of interest" description="Disordered" evidence="7">
    <location>
        <begin position="610"/>
        <end position="631"/>
    </location>
</feature>
<dbReference type="GO" id="GO:0015631">
    <property type="term" value="F:tubulin binding"/>
    <property type="evidence" value="ECO:0007669"/>
    <property type="project" value="TreeGrafter"/>
</dbReference>
<dbReference type="PROSITE" id="PS51221">
    <property type="entry name" value="TTL"/>
    <property type="match status" value="1"/>
</dbReference>
<keyword evidence="9" id="KW-1185">Reference proteome</keyword>